<dbReference type="Pfam" id="PF05545">
    <property type="entry name" value="FixQ"/>
    <property type="match status" value="1"/>
</dbReference>
<dbReference type="EMBL" id="BMYJ01000008">
    <property type="protein sequence ID" value="GHC61169.1"/>
    <property type="molecule type" value="Genomic_DNA"/>
</dbReference>
<keyword evidence="1" id="KW-1133">Transmembrane helix</keyword>
<evidence type="ECO:0000256" key="1">
    <source>
        <dbReference type="SAM" id="Phobius"/>
    </source>
</evidence>
<comment type="caution">
    <text evidence="2">The sequence shown here is derived from an EMBL/GenBank/DDBJ whole genome shotgun (WGS) entry which is preliminary data.</text>
</comment>
<reference evidence="2" key="2">
    <citation type="submission" date="2020-09" db="EMBL/GenBank/DDBJ databases">
        <authorList>
            <person name="Sun Q."/>
            <person name="Kim S."/>
        </authorList>
    </citation>
    <scope>NUCLEOTIDE SEQUENCE</scope>
    <source>
        <strain evidence="2">KCTC 23310</strain>
    </source>
</reference>
<keyword evidence="1" id="KW-0472">Membrane</keyword>
<protein>
    <submittedName>
        <fullName evidence="2">Cytochrome oxidase</fullName>
    </submittedName>
</protein>
<sequence length="65" mass="7364">MDMYSILRHFADSWFLIAMTLFFLGTVLWAFRPGSRAVHQETASIPFRHEDRPAVAAPDQKGGAK</sequence>
<keyword evidence="1" id="KW-0812">Transmembrane</keyword>
<dbReference type="RefSeq" id="WP_189412162.1">
    <property type="nucleotide sequence ID" value="NZ_BMYJ01000008.1"/>
</dbReference>
<dbReference type="InterPro" id="IPR008621">
    <property type="entry name" value="Cbb3-typ_cyt_oxidase_comp"/>
</dbReference>
<name>A0A918TTG5_9RHOB</name>
<evidence type="ECO:0000313" key="3">
    <source>
        <dbReference type="Proteomes" id="UP000638981"/>
    </source>
</evidence>
<proteinExistence type="predicted"/>
<accession>A0A918TTG5</accession>
<dbReference type="Proteomes" id="UP000638981">
    <property type="component" value="Unassembled WGS sequence"/>
</dbReference>
<dbReference type="CDD" id="cd01324">
    <property type="entry name" value="cbb3_Oxidase_CcoQ"/>
    <property type="match status" value="1"/>
</dbReference>
<feature type="transmembrane region" description="Helical" evidence="1">
    <location>
        <begin position="13"/>
        <end position="31"/>
    </location>
</feature>
<gene>
    <name evidence="2" type="primary">ccoQ</name>
    <name evidence="2" type="ORF">GCM10007315_26440</name>
</gene>
<evidence type="ECO:0000313" key="2">
    <source>
        <dbReference type="EMBL" id="GHC61169.1"/>
    </source>
</evidence>
<organism evidence="2 3">
    <name type="scientific">Neogemmobacter tilapiae</name>
    <dbReference type="NCBI Taxonomy" id="875041"/>
    <lineage>
        <taxon>Bacteria</taxon>
        <taxon>Pseudomonadati</taxon>
        <taxon>Pseudomonadota</taxon>
        <taxon>Alphaproteobacteria</taxon>
        <taxon>Rhodobacterales</taxon>
        <taxon>Paracoccaceae</taxon>
        <taxon>Neogemmobacter</taxon>
    </lineage>
</organism>
<reference evidence="2" key="1">
    <citation type="journal article" date="2014" name="Int. J. Syst. Evol. Microbiol.">
        <title>Complete genome sequence of Corynebacterium casei LMG S-19264T (=DSM 44701T), isolated from a smear-ripened cheese.</title>
        <authorList>
            <consortium name="US DOE Joint Genome Institute (JGI-PGF)"/>
            <person name="Walter F."/>
            <person name="Albersmeier A."/>
            <person name="Kalinowski J."/>
            <person name="Ruckert C."/>
        </authorList>
    </citation>
    <scope>NUCLEOTIDE SEQUENCE</scope>
    <source>
        <strain evidence="2">KCTC 23310</strain>
    </source>
</reference>
<keyword evidence="3" id="KW-1185">Reference proteome</keyword>
<dbReference type="AlphaFoldDB" id="A0A918TTG5"/>